<dbReference type="GO" id="GO:0031564">
    <property type="term" value="P:transcription antitermination"/>
    <property type="evidence" value="ECO:0007669"/>
    <property type="project" value="UniProtKB-UniRule"/>
</dbReference>
<evidence type="ECO:0000256" key="7">
    <source>
        <dbReference type="HAMAP-Rule" id="MF_00945"/>
    </source>
</evidence>
<reference evidence="10 11" key="1">
    <citation type="submission" date="2013-04" db="EMBL/GenBank/DDBJ databases">
        <title>Comparative Genomics of Relapsing Fever Spirochetes.</title>
        <authorList>
            <person name="Schwan T.G."/>
            <person name="Raffel S.J."/>
            <person name="Porcella S.F."/>
            <person name="Martens C.A."/>
            <person name="Bruno D.P."/>
            <person name="Rickefs S.M."/>
            <person name="Barbian K.B."/>
        </authorList>
    </citation>
    <scope>NUCLEOTIDE SEQUENCE [LARGE SCALE GENOMIC DNA]</scope>
    <source>
        <strain evidence="10 11">BA2</strain>
    </source>
</reference>
<dbReference type="Pfam" id="PF13184">
    <property type="entry name" value="KH_NusA_1st"/>
    <property type="match status" value="1"/>
</dbReference>
<dbReference type="Proteomes" id="UP000019262">
    <property type="component" value="Chromosome"/>
</dbReference>
<dbReference type="InterPro" id="IPR030842">
    <property type="entry name" value="TF_NusA_bacterial"/>
</dbReference>
<comment type="subunit">
    <text evidence="7">Monomer. Binds directly to the core enzyme of the DNA-dependent RNA polymerase and to nascent RNA.</text>
</comment>
<feature type="domain" description="K Homology" evidence="9">
    <location>
        <begin position="10"/>
        <end position="91"/>
    </location>
</feature>
<dbReference type="CDD" id="cd22529">
    <property type="entry name" value="KH-II_NusA_rpt2"/>
    <property type="match status" value="1"/>
</dbReference>
<comment type="function">
    <text evidence="7">Participates in both transcription termination and antitermination.</text>
</comment>
<gene>
    <name evidence="7" type="primary">nusA</name>
    <name evidence="10" type="ORF">BAN_0035200</name>
</gene>
<keyword evidence="4 7" id="KW-0694">RNA-binding</keyword>
<dbReference type="InterPro" id="IPR025249">
    <property type="entry name" value="TF_NusA_KH_1st"/>
</dbReference>
<dbReference type="HOGENOM" id="CLU_029242_2_0_12"/>
<feature type="domain" description="S1 motif" evidence="8">
    <location>
        <begin position="145"/>
        <end position="209"/>
    </location>
</feature>
<protein>
    <recommendedName>
        <fullName evidence="7">Transcription termination/antitermination protein NusA</fullName>
    </recommendedName>
</protein>
<organism evidence="10 11">
    <name type="scientific">Borrelia anserina BA2</name>
    <dbReference type="NCBI Taxonomy" id="1313293"/>
    <lineage>
        <taxon>Bacteria</taxon>
        <taxon>Pseudomonadati</taxon>
        <taxon>Spirochaetota</taxon>
        <taxon>Spirochaetia</taxon>
        <taxon>Spirochaetales</taxon>
        <taxon>Borreliaceae</taxon>
        <taxon>Borrelia</taxon>
    </lineage>
</organism>
<dbReference type="Gene3D" id="3.30.1480.10">
    <property type="entry name" value="NusA, N-terminal domain"/>
    <property type="match status" value="1"/>
</dbReference>
<dbReference type="InterPro" id="IPR009019">
    <property type="entry name" value="KH_sf_prok-type"/>
</dbReference>
<dbReference type="PATRIC" id="fig|1313293.3.peg.820"/>
<dbReference type="GO" id="GO:0003700">
    <property type="term" value="F:DNA-binding transcription factor activity"/>
    <property type="evidence" value="ECO:0007669"/>
    <property type="project" value="InterPro"/>
</dbReference>
<comment type="similarity">
    <text evidence="7">Belongs to the NusA family.</text>
</comment>
<evidence type="ECO:0000256" key="6">
    <source>
        <dbReference type="ARBA" id="ARBA00023163"/>
    </source>
</evidence>
<dbReference type="PANTHER" id="PTHR22648:SF0">
    <property type="entry name" value="TRANSCRIPTION TERMINATION_ANTITERMINATION PROTEIN NUSA"/>
    <property type="match status" value="1"/>
</dbReference>
<dbReference type="InterPro" id="IPR003029">
    <property type="entry name" value="S1_domain"/>
</dbReference>
<keyword evidence="3 7" id="KW-0889">Transcription antitermination</keyword>
<dbReference type="SUPFAM" id="SSF69705">
    <property type="entry name" value="Transcription factor NusA, N-terminal domain"/>
    <property type="match status" value="1"/>
</dbReference>
<evidence type="ECO:0000313" key="11">
    <source>
        <dbReference type="Proteomes" id="UP000019262"/>
    </source>
</evidence>
<dbReference type="AlphaFoldDB" id="W5SUP4"/>
<dbReference type="InterPro" id="IPR013735">
    <property type="entry name" value="TF_NusA_N"/>
</dbReference>
<evidence type="ECO:0000256" key="3">
    <source>
        <dbReference type="ARBA" id="ARBA00022814"/>
    </source>
</evidence>
<evidence type="ECO:0000313" key="10">
    <source>
        <dbReference type="EMBL" id="AHH08771.1"/>
    </source>
</evidence>
<dbReference type="InterPro" id="IPR012340">
    <property type="entry name" value="NA-bd_OB-fold"/>
</dbReference>
<dbReference type="InterPro" id="IPR015946">
    <property type="entry name" value="KH_dom-like_a/b"/>
</dbReference>
<feature type="domain" description="K Homology" evidence="9">
    <location>
        <begin position="313"/>
        <end position="393"/>
    </location>
</feature>
<dbReference type="SMART" id="SM00316">
    <property type="entry name" value="S1"/>
    <property type="match status" value="1"/>
</dbReference>
<dbReference type="GO" id="GO:0003723">
    <property type="term" value="F:RNA binding"/>
    <property type="evidence" value="ECO:0007669"/>
    <property type="project" value="UniProtKB-UniRule"/>
</dbReference>
<dbReference type="GO" id="GO:0006353">
    <property type="term" value="P:DNA-templated transcription termination"/>
    <property type="evidence" value="ECO:0007669"/>
    <property type="project" value="UniProtKB-UniRule"/>
</dbReference>
<dbReference type="Gene3D" id="2.40.50.140">
    <property type="entry name" value="Nucleic acid-binding proteins"/>
    <property type="match status" value="1"/>
</dbReference>
<dbReference type="InterPro" id="IPR036555">
    <property type="entry name" value="NusA_N_sf"/>
</dbReference>
<dbReference type="InterPro" id="IPR058582">
    <property type="entry name" value="KH_NusA_2nd"/>
</dbReference>
<dbReference type="SUPFAM" id="SSF54814">
    <property type="entry name" value="Prokaryotic type KH domain (KH-domain type II)"/>
    <property type="match status" value="2"/>
</dbReference>
<name>W5SUP4_BORAN</name>
<dbReference type="Pfam" id="PF26594">
    <property type="entry name" value="KH_NusA_2nd"/>
    <property type="match status" value="1"/>
</dbReference>
<dbReference type="SUPFAM" id="SSF50249">
    <property type="entry name" value="Nucleic acid-binding proteins"/>
    <property type="match status" value="1"/>
</dbReference>
<dbReference type="HAMAP" id="MF_00945_B">
    <property type="entry name" value="NusA_B"/>
    <property type="match status" value="1"/>
</dbReference>
<dbReference type="SMART" id="SM00322">
    <property type="entry name" value="KH"/>
    <property type="match status" value="3"/>
</dbReference>
<evidence type="ECO:0000259" key="8">
    <source>
        <dbReference type="SMART" id="SM00316"/>
    </source>
</evidence>
<sequence length="496" mass="56510">MMLRRLNYCEGVLSMIKGTGQMISNIASERGMSVDAIQKTVKESIIIAYKKYFGTSDNAFIKFDEDTGDLIVYSKKKVVEKVQDDVLEILKEDAQEFEVMGDGYAYIEIDPKIFDRLSIQVAKQRTKSDLRGIEDNELYLEFKHKLHKIVIGYVQQNRNGDLYVNLGSTDGVIPKKYQSPREVYGLNDKVRVLVYSVKKGKNGIEVILSRTHPRFIEELLSLEIPEIEEGIIKIHKIVRDPGYRTKVAVYSEKEEIDPVGPCIGQKGVRIQALIKELEGEKIDIIPYSKDIKEFIRDALTPAKIDNVYIIDETLHKALVVVSDDQLSLAIGKMGQNVRLANRLLDWAIDVKTNSQFSEMKASGEFKQETVEMFNKIIQDNVQEDEFEEINKISELKILDSDIVDKLIEAGLDDIDNFLDANEENLFELGISYEKQEEINKILKEGMVIISNDDDSIEGVKDEEELLCPECGAVINENMTFCPGCKIGLSFEFEEEW</sequence>
<dbReference type="PANTHER" id="PTHR22648">
    <property type="entry name" value="TRANSCRIPTION TERMINATION FACTOR NUSA"/>
    <property type="match status" value="1"/>
</dbReference>
<dbReference type="Pfam" id="PF08529">
    <property type="entry name" value="NusA_N"/>
    <property type="match status" value="1"/>
</dbReference>
<evidence type="ECO:0000259" key="9">
    <source>
        <dbReference type="SMART" id="SM00322"/>
    </source>
</evidence>
<dbReference type="CDD" id="cd04455">
    <property type="entry name" value="S1_NusA"/>
    <property type="match status" value="1"/>
</dbReference>
<dbReference type="InterPro" id="IPR010213">
    <property type="entry name" value="TF_NusA"/>
</dbReference>
<dbReference type="eggNOG" id="COG0195">
    <property type="taxonomic scope" value="Bacteria"/>
</dbReference>
<dbReference type="GO" id="GO:0005829">
    <property type="term" value="C:cytosol"/>
    <property type="evidence" value="ECO:0007669"/>
    <property type="project" value="TreeGrafter"/>
</dbReference>
<comment type="subcellular location">
    <subcellularLocation>
        <location evidence="7">Cytoplasm</location>
    </subcellularLocation>
</comment>
<proteinExistence type="inferred from homology"/>
<dbReference type="FunFam" id="3.30.300.20:FF:000002">
    <property type="entry name" value="Transcription termination/antitermination protein NusA"/>
    <property type="match status" value="1"/>
</dbReference>
<evidence type="ECO:0000256" key="4">
    <source>
        <dbReference type="ARBA" id="ARBA00022884"/>
    </source>
</evidence>
<keyword evidence="1 7" id="KW-0806">Transcription termination</keyword>
<evidence type="ECO:0000256" key="1">
    <source>
        <dbReference type="ARBA" id="ARBA00022472"/>
    </source>
</evidence>
<evidence type="ECO:0000256" key="5">
    <source>
        <dbReference type="ARBA" id="ARBA00023015"/>
    </source>
</evidence>
<keyword evidence="5 7" id="KW-0805">Transcription regulation</keyword>
<dbReference type="Gene3D" id="3.30.300.20">
    <property type="match status" value="2"/>
</dbReference>
<keyword evidence="6 7" id="KW-0804">Transcription</keyword>
<dbReference type="EMBL" id="CP005829">
    <property type="protein sequence ID" value="AHH08771.1"/>
    <property type="molecule type" value="Genomic_DNA"/>
</dbReference>
<feature type="domain" description="K Homology" evidence="9">
    <location>
        <begin position="241"/>
        <end position="312"/>
    </location>
</feature>
<dbReference type="FunFam" id="3.30.300.20:FF:000005">
    <property type="entry name" value="Transcription termination/antitermination protein NusA"/>
    <property type="match status" value="1"/>
</dbReference>
<dbReference type="NCBIfam" id="TIGR01953">
    <property type="entry name" value="NusA"/>
    <property type="match status" value="1"/>
</dbReference>
<keyword evidence="2 7" id="KW-0963">Cytoplasm</keyword>
<dbReference type="InterPro" id="IPR004087">
    <property type="entry name" value="KH_dom"/>
</dbReference>
<evidence type="ECO:0000256" key="2">
    <source>
        <dbReference type="ARBA" id="ARBA00022490"/>
    </source>
</evidence>
<accession>W5SUP4</accession>